<keyword evidence="3" id="KW-1185">Reference proteome</keyword>
<comment type="caution">
    <text evidence="2">The sequence shown here is derived from an EMBL/GenBank/DDBJ whole genome shotgun (WGS) entry which is preliminary data.</text>
</comment>
<accession>A0AAD6E7F7</accession>
<dbReference type="RefSeq" id="XP_056752517.1">
    <property type="nucleotide sequence ID" value="XM_056896732.1"/>
</dbReference>
<protein>
    <submittedName>
        <fullName evidence="2">Uncharacterized protein</fullName>
    </submittedName>
</protein>
<proteinExistence type="predicted"/>
<gene>
    <name evidence="2" type="ORF">N7537_005675</name>
</gene>
<sequence length="82" mass="8881">MSPRFVLPSYLARLVLSVLDRGADPDPATPLACLDTKYNANGRLYVGYCRFSVDATNRISGGGYILTPLDWARGRGHCSCAS</sequence>
<feature type="signal peptide" evidence="1">
    <location>
        <begin position="1"/>
        <end position="17"/>
    </location>
</feature>
<dbReference type="AlphaFoldDB" id="A0AAD6E7F7"/>
<keyword evidence="1" id="KW-0732">Signal</keyword>
<name>A0AAD6E7F7_9EURO</name>
<reference evidence="2" key="2">
    <citation type="submission" date="2023-01" db="EMBL/GenBank/DDBJ databases">
        <authorList>
            <person name="Petersen C."/>
        </authorList>
    </citation>
    <scope>NUCLEOTIDE SEQUENCE</scope>
    <source>
        <strain evidence="2">IBT 12815</strain>
    </source>
</reference>
<dbReference type="Proteomes" id="UP001213799">
    <property type="component" value="Unassembled WGS sequence"/>
</dbReference>
<reference evidence="2" key="1">
    <citation type="journal article" date="2023" name="IMA Fungus">
        <title>Comparative genomic study of the Penicillium genus elucidates a diverse pangenome and 15 lateral gene transfer events.</title>
        <authorList>
            <person name="Petersen C."/>
            <person name="Sorensen T."/>
            <person name="Nielsen M.R."/>
            <person name="Sondergaard T.E."/>
            <person name="Sorensen J.L."/>
            <person name="Fitzpatrick D.A."/>
            <person name="Frisvad J.C."/>
            <person name="Nielsen K.L."/>
        </authorList>
    </citation>
    <scope>NUCLEOTIDE SEQUENCE</scope>
    <source>
        <strain evidence="2">IBT 12815</strain>
    </source>
</reference>
<evidence type="ECO:0000256" key="1">
    <source>
        <dbReference type="SAM" id="SignalP"/>
    </source>
</evidence>
<dbReference type="GeneID" id="81586974"/>
<feature type="chain" id="PRO_5041988066" evidence="1">
    <location>
        <begin position="18"/>
        <end position="82"/>
    </location>
</feature>
<evidence type="ECO:0000313" key="3">
    <source>
        <dbReference type="Proteomes" id="UP001213799"/>
    </source>
</evidence>
<organism evidence="2 3">
    <name type="scientific">Penicillium hordei</name>
    <dbReference type="NCBI Taxonomy" id="40994"/>
    <lineage>
        <taxon>Eukaryota</taxon>
        <taxon>Fungi</taxon>
        <taxon>Dikarya</taxon>
        <taxon>Ascomycota</taxon>
        <taxon>Pezizomycotina</taxon>
        <taxon>Eurotiomycetes</taxon>
        <taxon>Eurotiomycetidae</taxon>
        <taxon>Eurotiales</taxon>
        <taxon>Aspergillaceae</taxon>
        <taxon>Penicillium</taxon>
    </lineage>
</organism>
<dbReference type="EMBL" id="JAQJAE010000003">
    <property type="protein sequence ID" value="KAJ5602719.1"/>
    <property type="molecule type" value="Genomic_DNA"/>
</dbReference>
<evidence type="ECO:0000313" key="2">
    <source>
        <dbReference type="EMBL" id="KAJ5602719.1"/>
    </source>
</evidence>